<dbReference type="InterPro" id="IPR050524">
    <property type="entry name" value="APC_YAT"/>
</dbReference>
<dbReference type="PANTHER" id="PTHR43341">
    <property type="entry name" value="AMINO ACID PERMEASE"/>
    <property type="match status" value="1"/>
</dbReference>
<evidence type="ECO:0000256" key="4">
    <source>
        <dbReference type="ARBA" id="ARBA00023136"/>
    </source>
</evidence>
<keyword evidence="4 5" id="KW-0472">Membrane</keyword>
<gene>
    <name evidence="7" type="ORF">BDV36DRAFT_287931</name>
</gene>
<keyword evidence="3 5" id="KW-1133">Transmembrane helix</keyword>
<feature type="transmembrane region" description="Helical" evidence="5">
    <location>
        <begin position="48"/>
        <end position="70"/>
    </location>
</feature>
<name>A0ABQ6W6U9_9EURO</name>
<proteinExistence type="predicted"/>
<evidence type="ECO:0000259" key="6">
    <source>
        <dbReference type="Pfam" id="PF00324"/>
    </source>
</evidence>
<keyword evidence="8" id="KW-1185">Reference proteome</keyword>
<feature type="domain" description="Amino acid permease/ SLC12A" evidence="6">
    <location>
        <begin position="155"/>
        <end position="430"/>
    </location>
</feature>
<evidence type="ECO:0000256" key="2">
    <source>
        <dbReference type="ARBA" id="ARBA00022692"/>
    </source>
</evidence>
<protein>
    <submittedName>
        <fullName evidence="7">Amino acid permease-domain-containing protein</fullName>
    </submittedName>
</protein>
<feature type="transmembrane region" description="Helical" evidence="5">
    <location>
        <begin position="409"/>
        <end position="428"/>
    </location>
</feature>
<dbReference type="PANTHER" id="PTHR43341:SF6">
    <property type="entry name" value="AMINO ACID TRANSPORTER (EUROFUNG)"/>
    <property type="match status" value="1"/>
</dbReference>
<evidence type="ECO:0000313" key="8">
    <source>
        <dbReference type="Proteomes" id="UP000325395"/>
    </source>
</evidence>
<reference evidence="7 8" key="1">
    <citation type="submission" date="2019-04" db="EMBL/GenBank/DDBJ databases">
        <authorList>
            <consortium name="DOE Joint Genome Institute"/>
            <person name="Mondo S."/>
            <person name="Kjaerbolling I."/>
            <person name="Vesth T."/>
            <person name="Frisvad J.C."/>
            <person name="Nybo J.L."/>
            <person name="Theobald S."/>
            <person name="Kildgaard S."/>
            <person name="Isbrandt T."/>
            <person name="Kuo A."/>
            <person name="Sato A."/>
            <person name="Lyhne E.K."/>
            <person name="Kogle M.E."/>
            <person name="Wiebenga A."/>
            <person name="Kun R.S."/>
            <person name="Lubbers R.J."/>
            <person name="Makela M.R."/>
            <person name="Barry K."/>
            <person name="Chovatia M."/>
            <person name="Clum A."/>
            <person name="Daum C."/>
            <person name="Haridas S."/>
            <person name="He G."/>
            <person name="LaButti K."/>
            <person name="Lipzen A."/>
            <person name="Riley R."/>
            <person name="Salamov A."/>
            <person name="Simmons B.A."/>
            <person name="Magnuson J.K."/>
            <person name="Henrissat B."/>
            <person name="Mortensen U.H."/>
            <person name="Larsen T.O."/>
            <person name="Devries R.P."/>
            <person name="Grigoriev I.V."/>
            <person name="Machida M."/>
            <person name="Baker S.E."/>
            <person name="Andersen M.R."/>
            <person name="Cantor M.N."/>
            <person name="Hua S.X."/>
        </authorList>
    </citation>
    <scope>NUCLEOTIDE SEQUENCE [LARGE SCALE GENOMIC DNA]</scope>
    <source>
        <strain evidence="7 8">CBS 117616</strain>
    </source>
</reference>
<feature type="transmembrane region" description="Helical" evidence="5">
    <location>
        <begin position="150"/>
        <end position="172"/>
    </location>
</feature>
<evidence type="ECO:0000256" key="5">
    <source>
        <dbReference type="SAM" id="Phobius"/>
    </source>
</evidence>
<sequence>MEFKKDADQAILSPDRNIDIRNPMHADLVTDNADNLHRRLGNRQIQLLAIRGSIGTALFISIGSGLAQAVSLNLFPGWSTYSVLLGLVNNGIAEMTVLHPISGGFVRMAGNWVDEAFRFMAGWNFFLHEALGIPSEITALSLLSYWRNDIPTAAVILICILYLFTLVTMLCGNLQDDVYGFRYWRDPGPMAEYHSSGTSFVVVGPEWISIAAAEAKRPRDYVKNAFKTVYWRFAFFFIVGSIFVGIVVPYNDLTLASSLPGSQDGGRNTVASLYVIAMAKMEIEGLPHLTIALLFSSISSAGNTFTYCTTRTLYALALEGRAPTFLQKCTRQGVPVFCVLVVLCFAFLSFLQVKNGSAKSLTLLTNLMSAGGLIDYIVMCATYICFYRACQRQGVDKKSFPYRGWFQPYSAWIGLIGECTIVLCYGYTRFDLGDISSFITHYVIKRTKHFAPEDADLLWERPTIDIHEASFTSPLVGFWTEMLPLHTRVYVAVHRDRTPRSLW</sequence>
<feature type="transmembrane region" description="Helical" evidence="5">
    <location>
        <begin position="333"/>
        <end position="351"/>
    </location>
</feature>
<dbReference type="Gene3D" id="1.20.1740.10">
    <property type="entry name" value="Amino acid/polyamine transporter I"/>
    <property type="match status" value="2"/>
</dbReference>
<comment type="subcellular location">
    <subcellularLocation>
        <location evidence="1">Membrane</location>
        <topology evidence="1">Multi-pass membrane protein</topology>
    </subcellularLocation>
</comment>
<organism evidence="7 8">
    <name type="scientific">Aspergillus pseudocaelatus</name>
    <dbReference type="NCBI Taxonomy" id="1825620"/>
    <lineage>
        <taxon>Eukaryota</taxon>
        <taxon>Fungi</taxon>
        <taxon>Dikarya</taxon>
        <taxon>Ascomycota</taxon>
        <taxon>Pezizomycotina</taxon>
        <taxon>Eurotiomycetes</taxon>
        <taxon>Eurotiomycetidae</taxon>
        <taxon>Eurotiales</taxon>
        <taxon>Aspergillaceae</taxon>
        <taxon>Aspergillus</taxon>
        <taxon>Aspergillus subgen. Circumdati</taxon>
    </lineage>
</organism>
<dbReference type="Proteomes" id="UP000325395">
    <property type="component" value="Unassembled WGS sequence"/>
</dbReference>
<evidence type="ECO:0000313" key="7">
    <source>
        <dbReference type="EMBL" id="KAE8412368.1"/>
    </source>
</evidence>
<feature type="transmembrane region" description="Helical" evidence="5">
    <location>
        <begin position="229"/>
        <end position="250"/>
    </location>
</feature>
<evidence type="ECO:0000256" key="3">
    <source>
        <dbReference type="ARBA" id="ARBA00022989"/>
    </source>
</evidence>
<dbReference type="EMBL" id="ML735837">
    <property type="protein sequence ID" value="KAE8412368.1"/>
    <property type="molecule type" value="Genomic_DNA"/>
</dbReference>
<feature type="transmembrane region" description="Helical" evidence="5">
    <location>
        <begin position="363"/>
        <end position="389"/>
    </location>
</feature>
<keyword evidence="2 5" id="KW-0812">Transmembrane</keyword>
<dbReference type="InterPro" id="IPR004841">
    <property type="entry name" value="AA-permease/SLC12A_dom"/>
</dbReference>
<evidence type="ECO:0000256" key="1">
    <source>
        <dbReference type="ARBA" id="ARBA00004141"/>
    </source>
</evidence>
<dbReference type="Pfam" id="PF00324">
    <property type="entry name" value="AA_permease"/>
    <property type="match status" value="1"/>
</dbReference>
<accession>A0ABQ6W6U9</accession>